<evidence type="ECO:0000313" key="2">
    <source>
        <dbReference type="Proteomes" id="UP000198639"/>
    </source>
</evidence>
<evidence type="ECO:0000313" key="1">
    <source>
        <dbReference type="EMBL" id="SFC66289.1"/>
    </source>
</evidence>
<organism evidence="1 2">
    <name type="scientific">Massilia yuzhufengensis</name>
    <dbReference type="NCBI Taxonomy" id="1164594"/>
    <lineage>
        <taxon>Bacteria</taxon>
        <taxon>Pseudomonadati</taxon>
        <taxon>Pseudomonadota</taxon>
        <taxon>Betaproteobacteria</taxon>
        <taxon>Burkholderiales</taxon>
        <taxon>Oxalobacteraceae</taxon>
        <taxon>Telluria group</taxon>
        <taxon>Massilia</taxon>
    </lineage>
</organism>
<gene>
    <name evidence="1" type="ORF">SAMN05216204_108158</name>
</gene>
<sequence length="46" mass="5302">MLKLYEGHYHDLFNDYGKEDVMADTTQWIRRHLPTPAPAGMAPGTR</sequence>
<dbReference type="AlphaFoldDB" id="A0A1I1KZR6"/>
<name>A0A1I1KZR6_9BURK</name>
<dbReference type="Proteomes" id="UP000198639">
    <property type="component" value="Unassembled WGS sequence"/>
</dbReference>
<keyword evidence="2" id="KW-1185">Reference proteome</keyword>
<proteinExistence type="predicted"/>
<dbReference type="RefSeq" id="WP_177207699.1">
    <property type="nucleotide sequence ID" value="NZ_FOLD01000008.1"/>
</dbReference>
<accession>A0A1I1KZR6</accession>
<dbReference type="EMBL" id="FOLD01000008">
    <property type="protein sequence ID" value="SFC66289.1"/>
    <property type="molecule type" value="Genomic_DNA"/>
</dbReference>
<reference evidence="2" key="1">
    <citation type="submission" date="2016-10" db="EMBL/GenBank/DDBJ databases">
        <authorList>
            <person name="Varghese N."/>
            <person name="Submissions S."/>
        </authorList>
    </citation>
    <scope>NUCLEOTIDE SEQUENCE [LARGE SCALE GENOMIC DNA]</scope>
    <source>
        <strain evidence="2">CGMCC 1.12041</strain>
    </source>
</reference>
<protein>
    <submittedName>
        <fullName evidence="1">Uncharacterized protein</fullName>
    </submittedName>
</protein>